<comment type="caution">
    <text evidence="2">The sequence shown here is derived from an EMBL/GenBank/DDBJ whole genome shotgun (WGS) entry which is preliminary data.</text>
</comment>
<organism evidence="2">
    <name type="scientific">Tetraodon nigroviridis</name>
    <name type="common">Spotted green pufferfish</name>
    <name type="synonym">Chelonodon nigroviridis</name>
    <dbReference type="NCBI Taxonomy" id="99883"/>
    <lineage>
        <taxon>Eukaryota</taxon>
        <taxon>Metazoa</taxon>
        <taxon>Chordata</taxon>
        <taxon>Craniata</taxon>
        <taxon>Vertebrata</taxon>
        <taxon>Euteleostomi</taxon>
        <taxon>Actinopterygii</taxon>
        <taxon>Neopterygii</taxon>
        <taxon>Teleostei</taxon>
        <taxon>Neoteleostei</taxon>
        <taxon>Acanthomorphata</taxon>
        <taxon>Eupercaria</taxon>
        <taxon>Tetraodontiformes</taxon>
        <taxon>Tetradontoidea</taxon>
        <taxon>Tetraodontidae</taxon>
        <taxon>Tetraodon</taxon>
    </lineage>
</organism>
<accession>Q4SMU7</accession>
<name>Q4SMU7_TETNG</name>
<dbReference type="OrthoDB" id="8964685at2759"/>
<sequence length="145" mass="15554">MVDVQRPQQHTWPHLSAPSCIPPGPPFTCRSHPSQMSPSNQGSVSQRYLMGRAKQGGSADPPSRAQPVMKHRGDVIDLKVNSPQVLKGIPATLDSRECFGEQKVGPDWRPVPTISLIYVAPVSRLCSGTQQGMKVLTASVGEGGC</sequence>
<evidence type="ECO:0000313" key="2">
    <source>
        <dbReference type="EMBL" id="CAF98035.1"/>
    </source>
</evidence>
<feature type="region of interest" description="Disordered" evidence="1">
    <location>
        <begin position="1"/>
        <end position="68"/>
    </location>
</feature>
<feature type="compositionally biased region" description="Polar residues" evidence="1">
    <location>
        <begin position="31"/>
        <end position="46"/>
    </location>
</feature>
<dbReference type="AlphaFoldDB" id="Q4SMU7"/>
<dbReference type="EMBL" id="CAAE01014544">
    <property type="protein sequence ID" value="CAF98035.1"/>
    <property type="molecule type" value="Genomic_DNA"/>
</dbReference>
<feature type="compositionally biased region" description="Polar residues" evidence="1">
    <location>
        <begin position="1"/>
        <end position="11"/>
    </location>
</feature>
<gene>
    <name evidence="2" type="ORF">GSTENG00015585001</name>
</gene>
<dbReference type="KEGG" id="tng:GSTEN00015585G001"/>
<evidence type="ECO:0000256" key="1">
    <source>
        <dbReference type="SAM" id="MobiDB-lite"/>
    </source>
</evidence>
<reference evidence="2" key="2">
    <citation type="submission" date="2004-02" db="EMBL/GenBank/DDBJ databases">
        <authorList>
            <consortium name="Genoscope"/>
            <consortium name="Whitehead Institute Centre for Genome Research"/>
        </authorList>
    </citation>
    <scope>NUCLEOTIDE SEQUENCE</scope>
</reference>
<reference evidence="2" key="1">
    <citation type="journal article" date="2004" name="Nature">
        <title>Genome duplication in the teleost fish Tetraodon nigroviridis reveals the early vertebrate proto-karyotype.</title>
        <authorList>
            <person name="Jaillon O."/>
            <person name="Aury J.-M."/>
            <person name="Brunet F."/>
            <person name="Petit J.-L."/>
            <person name="Stange-Thomann N."/>
            <person name="Mauceli E."/>
            <person name="Bouneau L."/>
            <person name="Fischer C."/>
            <person name="Ozouf-Costaz C."/>
            <person name="Bernot A."/>
            <person name="Nicaud S."/>
            <person name="Jaffe D."/>
            <person name="Fisher S."/>
            <person name="Lutfalla G."/>
            <person name="Dossat C."/>
            <person name="Segurens B."/>
            <person name="Dasilva C."/>
            <person name="Salanoubat M."/>
            <person name="Levy M."/>
            <person name="Boudet N."/>
            <person name="Castellano S."/>
            <person name="Anthouard V."/>
            <person name="Jubin C."/>
            <person name="Castelli V."/>
            <person name="Katinka M."/>
            <person name="Vacherie B."/>
            <person name="Biemont C."/>
            <person name="Skalli Z."/>
            <person name="Cattolico L."/>
            <person name="Poulain J."/>
            <person name="De Berardinis V."/>
            <person name="Cruaud C."/>
            <person name="Duprat S."/>
            <person name="Brottier P."/>
            <person name="Coutanceau J.-P."/>
            <person name="Gouzy J."/>
            <person name="Parra G."/>
            <person name="Lardier G."/>
            <person name="Chapple C."/>
            <person name="McKernan K.J."/>
            <person name="McEwan P."/>
            <person name="Bosak S."/>
            <person name="Kellis M."/>
            <person name="Volff J.-N."/>
            <person name="Guigo R."/>
            <person name="Zody M.C."/>
            <person name="Mesirov J."/>
            <person name="Lindblad-Toh K."/>
            <person name="Birren B."/>
            <person name="Nusbaum C."/>
            <person name="Kahn D."/>
            <person name="Robinson-Rechavi M."/>
            <person name="Laudet V."/>
            <person name="Schachter V."/>
            <person name="Quetier F."/>
            <person name="Saurin W."/>
            <person name="Scarpelli C."/>
            <person name="Wincker P."/>
            <person name="Lander E.S."/>
            <person name="Weissenbach J."/>
            <person name="Roest Crollius H."/>
        </authorList>
    </citation>
    <scope>NUCLEOTIDE SEQUENCE [LARGE SCALE GENOMIC DNA]</scope>
</reference>
<proteinExistence type="predicted"/>
<protein>
    <submittedName>
        <fullName evidence="2">(spotted green pufferfish) hypothetical protein</fullName>
    </submittedName>
</protein>